<reference evidence="6" key="1">
    <citation type="submission" date="2023-03" db="EMBL/GenBank/DDBJ databases">
        <authorList>
            <person name="Shen W."/>
            <person name="Cai J."/>
        </authorList>
    </citation>
    <scope>NUCLEOTIDE SEQUENCE</scope>
    <source>
        <strain evidence="6">P55-2</strain>
    </source>
</reference>
<dbReference type="PROSITE" id="PS50931">
    <property type="entry name" value="HTH_LYSR"/>
    <property type="match status" value="1"/>
</dbReference>
<dbReference type="PANTHER" id="PTHR30346:SF28">
    <property type="entry name" value="HTH-TYPE TRANSCRIPTIONAL REGULATOR CYNR"/>
    <property type="match status" value="1"/>
</dbReference>
<comment type="caution">
    <text evidence="6">The sequence shown here is derived from an EMBL/GenBank/DDBJ whole genome shotgun (WGS) entry which is preliminary data.</text>
</comment>
<evidence type="ECO:0000313" key="7">
    <source>
        <dbReference type="Proteomes" id="UP001245561"/>
    </source>
</evidence>
<dbReference type="PANTHER" id="PTHR30346">
    <property type="entry name" value="TRANSCRIPTIONAL DUAL REGULATOR HCAR-RELATED"/>
    <property type="match status" value="1"/>
</dbReference>
<comment type="similarity">
    <text evidence="1">Belongs to the LysR transcriptional regulatory family.</text>
</comment>
<evidence type="ECO:0000256" key="4">
    <source>
        <dbReference type="ARBA" id="ARBA00023163"/>
    </source>
</evidence>
<evidence type="ECO:0000313" key="6">
    <source>
        <dbReference type="EMBL" id="MDT2636646.1"/>
    </source>
</evidence>
<evidence type="ECO:0000259" key="5">
    <source>
        <dbReference type="PROSITE" id="PS50931"/>
    </source>
</evidence>
<dbReference type="Gene3D" id="1.10.10.10">
    <property type="entry name" value="Winged helix-like DNA-binding domain superfamily/Winged helix DNA-binding domain"/>
    <property type="match status" value="1"/>
</dbReference>
<evidence type="ECO:0000256" key="2">
    <source>
        <dbReference type="ARBA" id="ARBA00023015"/>
    </source>
</evidence>
<dbReference type="GO" id="GO:0003700">
    <property type="term" value="F:DNA-binding transcription factor activity"/>
    <property type="evidence" value="ECO:0007669"/>
    <property type="project" value="InterPro"/>
</dbReference>
<dbReference type="FunFam" id="1.10.10.10:FF:000001">
    <property type="entry name" value="LysR family transcriptional regulator"/>
    <property type="match status" value="1"/>
</dbReference>
<feature type="domain" description="HTH lysR-type" evidence="5">
    <location>
        <begin position="1"/>
        <end position="58"/>
    </location>
</feature>
<proteinExistence type="inferred from homology"/>
<accession>A0AAW8TLP2</accession>
<name>A0AAW8TLP2_9ENTE</name>
<sequence length="148" mass="17322">MLLRQMRYFVSVIENNSFTEAAEQEFISQSAISQQIQSLETELGTELFIRQHRKFRLTSAGEYFYQESRQILSRIDRIILETQRIGSDDDAHLRIGYLQVYGGPVLHQAITEFSEIYPEVVFDLIHGTHEELYQELLQQTVHLVLSDQ</sequence>
<gene>
    <name evidence="6" type="ORF">P7D36_03875</name>
</gene>
<organism evidence="6 7">
    <name type="scientific">Enterococcus dongliensis</name>
    <dbReference type="NCBI Taxonomy" id="2559925"/>
    <lineage>
        <taxon>Bacteria</taxon>
        <taxon>Bacillati</taxon>
        <taxon>Bacillota</taxon>
        <taxon>Bacilli</taxon>
        <taxon>Lactobacillales</taxon>
        <taxon>Enterococcaceae</taxon>
        <taxon>Enterococcus</taxon>
    </lineage>
</organism>
<evidence type="ECO:0000256" key="1">
    <source>
        <dbReference type="ARBA" id="ARBA00009437"/>
    </source>
</evidence>
<dbReference type="Proteomes" id="UP001245561">
    <property type="component" value="Unassembled WGS sequence"/>
</dbReference>
<keyword evidence="4" id="KW-0804">Transcription</keyword>
<dbReference type="InterPro" id="IPR036390">
    <property type="entry name" value="WH_DNA-bd_sf"/>
</dbReference>
<dbReference type="InterPro" id="IPR000847">
    <property type="entry name" value="LysR_HTH_N"/>
</dbReference>
<dbReference type="Gene3D" id="3.40.190.10">
    <property type="entry name" value="Periplasmic binding protein-like II"/>
    <property type="match status" value="1"/>
</dbReference>
<dbReference type="GO" id="GO:0032993">
    <property type="term" value="C:protein-DNA complex"/>
    <property type="evidence" value="ECO:0007669"/>
    <property type="project" value="TreeGrafter"/>
</dbReference>
<evidence type="ECO:0000256" key="3">
    <source>
        <dbReference type="ARBA" id="ARBA00023125"/>
    </source>
</evidence>
<dbReference type="EMBL" id="JARPYT010000004">
    <property type="protein sequence ID" value="MDT2636646.1"/>
    <property type="molecule type" value="Genomic_DNA"/>
</dbReference>
<keyword evidence="2" id="KW-0805">Transcription regulation</keyword>
<dbReference type="SUPFAM" id="SSF53850">
    <property type="entry name" value="Periplasmic binding protein-like II"/>
    <property type="match status" value="1"/>
</dbReference>
<dbReference type="PRINTS" id="PR00039">
    <property type="entry name" value="HTHLYSR"/>
</dbReference>
<dbReference type="GO" id="GO:0003677">
    <property type="term" value="F:DNA binding"/>
    <property type="evidence" value="ECO:0007669"/>
    <property type="project" value="UniProtKB-KW"/>
</dbReference>
<dbReference type="AlphaFoldDB" id="A0AAW8TLP2"/>
<dbReference type="SUPFAM" id="SSF46785">
    <property type="entry name" value="Winged helix' DNA-binding domain"/>
    <property type="match status" value="1"/>
</dbReference>
<dbReference type="RefSeq" id="WP_232089339.1">
    <property type="nucleotide sequence ID" value="NZ_JARPYT010000004.1"/>
</dbReference>
<keyword evidence="3" id="KW-0238">DNA-binding</keyword>
<protein>
    <submittedName>
        <fullName evidence="6">LysR family transcriptional regulator</fullName>
    </submittedName>
</protein>
<dbReference type="Pfam" id="PF00126">
    <property type="entry name" value="HTH_1"/>
    <property type="match status" value="1"/>
</dbReference>
<dbReference type="InterPro" id="IPR036388">
    <property type="entry name" value="WH-like_DNA-bd_sf"/>
</dbReference>